<name>A0A2N9GJK2_FAGSY</name>
<accession>A0A2N9GJK2</accession>
<feature type="region of interest" description="Disordered" evidence="1">
    <location>
        <begin position="177"/>
        <end position="199"/>
    </location>
</feature>
<dbReference type="AlphaFoldDB" id="A0A2N9GJK2"/>
<feature type="compositionally biased region" description="Basic and acidic residues" evidence="1">
    <location>
        <begin position="181"/>
        <end position="193"/>
    </location>
</feature>
<protein>
    <submittedName>
        <fullName evidence="2">Uncharacterized protein</fullName>
    </submittedName>
</protein>
<feature type="region of interest" description="Disordered" evidence="1">
    <location>
        <begin position="21"/>
        <end position="69"/>
    </location>
</feature>
<sequence>MGLLTQWDGFQQSHLLLRKPYQTNPPECTTQVSKPIPNPNPHTYPQPKHIHQPQPQHKQEHPKHNKPLTIDNKTFSISQVGGQNYPFCILERKFGKLLGKFWRGSKDIEWLGTTIDSAINHGTARNFFKHRRDGYKALHVVQRSNRNDHFLEISEFHSGSRQRDRVALARGVIGTSGHRNGVKDARKGEEIRPPRIPSFTPNFENHVTVAVNSALGDLANNTLVSPGVNARVEIRLDLVLEGGPGGNWTVSQAHLTQLNAQAPQKPKPQTSKALKHPIGPAPPTKKLWRPKVTPVINPSPLPESIGAVDLDLTLETSSESGTPSVSTTTFSPEVNVASSSKSLTPKPSTNTWVMLLHEGKRLFVPPIPPMPPIPLSTNPFFALSSENLGLESAWSEKAVEVWANECTHSTSTTLDLSDPEVGGVLGEDGSWDQGRRQNNFLGWAKCEKNKIWLG</sequence>
<feature type="region of interest" description="Disordered" evidence="1">
    <location>
        <begin position="261"/>
        <end position="291"/>
    </location>
</feature>
<gene>
    <name evidence="2" type="ORF">FSB_LOCUS27363</name>
</gene>
<organism evidence="2">
    <name type="scientific">Fagus sylvatica</name>
    <name type="common">Beechnut</name>
    <dbReference type="NCBI Taxonomy" id="28930"/>
    <lineage>
        <taxon>Eukaryota</taxon>
        <taxon>Viridiplantae</taxon>
        <taxon>Streptophyta</taxon>
        <taxon>Embryophyta</taxon>
        <taxon>Tracheophyta</taxon>
        <taxon>Spermatophyta</taxon>
        <taxon>Magnoliopsida</taxon>
        <taxon>eudicotyledons</taxon>
        <taxon>Gunneridae</taxon>
        <taxon>Pentapetalae</taxon>
        <taxon>rosids</taxon>
        <taxon>fabids</taxon>
        <taxon>Fagales</taxon>
        <taxon>Fagaceae</taxon>
        <taxon>Fagus</taxon>
    </lineage>
</organism>
<evidence type="ECO:0000313" key="2">
    <source>
        <dbReference type="EMBL" id="SPC99481.1"/>
    </source>
</evidence>
<feature type="compositionally biased region" description="Polar residues" evidence="1">
    <location>
        <begin position="261"/>
        <end position="272"/>
    </location>
</feature>
<reference evidence="2" key="1">
    <citation type="submission" date="2018-02" db="EMBL/GenBank/DDBJ databases">
        <authorList>
            <person name="Cohen D.B."/>
            <person name="Kent A.D."/>
        </authorList>
    </citation>
    <scope>NUCLEOTIDE SEQUENCE</scope>
</reference>
<feature type="compositionally biased region" description="Polar residues" evidence="1">
    <location>
        <begin position="21"/>
        <end position="33"/>
    </location>
</feature>
<feature type="compositionally biased region" description="Polar residues" evidence="1">
    <location>
        <begin position="316"/>
        <end position="332"/>
    </location>
</feature>
<proteinExistence type="predicted"/>
<evidence type="ECO:0000256" key="1">
    <source>
        <dbReference type="SAM" id="MobiDB-lite"/>
    </source>
</evidence>
<dbReference type="EMBL" id="OIVN01001979">
    <property type="protein sequence ID" value="SPC99481.1"/>
    <property type="molecule type" value="Genomic_DNA"/>
</dbReference>
<feature type="region of interest" description="Disordered" evidence="1">
    <location>
        <begin position="316"/>
        <end position="343"/>
    </location>
</feature>